<evidence type="ECO:0000313" key="1">
    <source>
        <dbReference type="EMBL" id="MFC3885769.1"/>
    </source>
</evidence>
<evidence type="ECO:0008006" key="3">
    <source>
        <dbReference type="Google" id="ProtNLM"/>
    </source>
</evidence>
<organism evidence="1 2">
    <name type="scientific">Bacillus songklensis</name>
    <dbReference type="NCBI Taxonomy" id="1069116"/>
    <lineage>
        <taxon>Bacteria</taxon>
        <taxon>Bacillati</taxon>
        <taxon>Bacillota</taxon>
        <taxon>Bacilli</taxon>
        <taxon>Bacillales</taxon>
        <taxon>Bacillaceae</taxon>
        <taxon>Bacillus</taxon>
    </lineage>
</organism>
<reference evidence="2" key="1">
    <citation type="journal article" date="2019" name="Int. J. Syst. Evol. Microbiol.">
        <title>The Global Catalogue of Microorganisms (GCM) 10K type strain sequencing project: providing services to taxonomists for standard genome sequencing and annotation.</title>
        <authorList>
            <consortium name="The Broad Institute Genomics Platform"/>
            <consortium name="The Broad Institute Genome Sequencing Center for Infectious Disease"/>
            <person name="Wu L."/>
            <person name="Ma J."/>
        </authorList>
    </citation>
    <scope>NUCLEOTIDE SEQUENCE [LARGE SCALE GENOMIC DNA]</scope>
    <source>
        <strain evidence="2">CCUG 61889</strain>
    </source>
</reference>
<proteinExistence type="predicted"/>
<comment type="caution">
    <text evidence="1">The sequence shown here is derived from an EMBL/GenBank/DDBJ whole genome shotgun (WGS) entry which is preliminary data.</text>
</comment>
<dbReference type="Proteomes" id="UP001595752">
    <property type="component" value="Unassembled WGS sequence"/>
</dbReference>
<dbReference type="EMBL" id="JBHRZT010000072">
    <property type="protein sequence ID" value="MFC3885769.1"/>
    <property type="molecule type" value="Genomic_DNA"/>
</dbReference>
<protein>
    <recommendedName>
        <fullName evidence="3">Transposase</fullName>
    </recommendedName>
</protein>
<sequence>MMGKDMTKSAYSNKICVNFRKGKQFYTMCSKKESILSPDAIRIILGRLRFRENDVHKFLEKFDIHSLKQLKLCYHKRINGMIFKKKVCLT</sequence>
<gene>
    <name evidence="1" type="ORF">ACFOU2_20745</name>
</gene>
<name>A0ABV8B8U9_9BACI</name>
<accession>A0ABV8B8U9</accession>
<evidence type="ECO:0000313" key="2">
    <source>
        <dbReference type="Proteomes" id="UP001595752"/>
    </source>
</evidence>
<keyword evidence="2" id="KW-1185">Reference proteome</keyword>